<evidence type="ECO:0000256" key="3">
    <source>
        <dbReference type="ARBA" id="ARBA00023163"/>
    </source>
</evidence>
<dbReference type="Proteomes" id="UP000468735">
    <property type="component" value="Unassembled WGS sequence"/>
</dbReference>
<accession>A0A6H9YZN6</accession>
<feature type="domain" description="HTH gntR-type" evidence="5">
    <location>
        <begin position="24"/>
        <end position="91"/>
    </location>
</feature>
<comment type="caution">
    <text evidence="6">The sequence shown here is derived from an EMBL/GenBank/DDBJ whole genome shotgun (WGS) entry which is preliminary data.</text>
</comment>
<evidence type="ECO:0000256" key="1">
    <source>
        <dbReference type="ARBA" id="ARBA00023015"/>
    </source>
</evidence>
<sequence>MDGTNAAGTSTAGTSTDRRPRRPPTAQQFVLAELRRAITTGELKPGAPIRQDALAERLDVSRVPLREALKILEGEGLVEHQAHRGYFVAVLSMADLREIYRIRALLEAEAVRVAAPHLTPEVLAALEAAQDEVERAGEAGDVTAMAAANRRFHFMLFERSGMPRLVRLITTLWDSTDAYRSLYYGGTPNRERVVHEHRAVLAALRDGDIDAAVAWLDRHRAHAVSTLQEVLG</sequence>
<name>A0A6H9YZN6_9ACTN</name>
<dbReference type="PANTHER" id="PTHR43537">
    <property type="entry name" value="TRANSCRIPTIONAL REGULATOR, GNTR FAMILY"/>
    <property type="match status" value="1"/>
</dbReference>
<dbReference type="Gene3D" id="1.20.120.530">
    <property type="entry name" value="GntR ligand-binding domain-like"/>
    <property type="match status" value="1"/>
</dbReference>
<dbReference type="Gene3D" id="1.10.10.10">
    <property type="entry name" value="Winged helix-like DNA-binding domain superfamily/Winged helix DNA-binding domain"/>
    <property type="match status" value="1"/>
</dbReference>
<keyword evidence="3" id="KW-0804">Transcription</keyword>
<evidence type="ECO:0000256" key="4">
    <source>
        <dbReference type="SAM" id="MobiDB-lite"/>
    </source>
</evidence>
<feature type="region of interest" description="Disordered" evidence="4">
    <location>
        <begin position="1"/>
        <end position="25"/>
    </location>
</feature>
<feature type="compositionally biased region" description="Low complexity" evidence="4">
    <location>
        <begin position="1"/>
        <end position="15"/>
    </location>
</feature>
<dbReference type="InterPro" id="IPR011711">
    <property type="entry name" value="GntR_C"/>
</dbReference>
<dbReference type="InterPro" id="IPR036388">
    <property type="entry name" value="WH-like_DNA-bd_sf"/>
</dbReference>
<evidence type="ECO:0000313" key="7">
    <source>
        <dbReference type="Proteomes" id="UP000468735"/>
    </source>
</evidence>
<dbReference type="CDD" id="cd07377">
    <property type="entry name" value="WHTH_GntR"/>
    <property type="match status" value="1"/>
</dbReference>
<dbReference type="PANTHER" id="PTHR43537:SF5">
    <property type="entry name" value="UXU OPERON TRANSCRIPTIONAL REGULATOR"/>
    <property type="match status" value="1"/>
</dbReference>
<reference evidence="6 7" key="1">
    <citation type="submission" date="2019-09" db="EMBL/GenBank/DDBJ databases">
        <title>Actinomadura physcomitrii sp. nov., a novel actinomycete isolated from moss [Physcomitrium sphaericum (Ludw) Fuernr].</title>
        <authorList>
            <person name="Zhuang X."/>
            <person name="Liu C."/>
        </authorList>
    </citation>
    <scope>NUCLEOTIDE SEQUENCE [LARGE SCALE GENOMIC DNA]</scope>
    <source>
        <strain evidence="6 7">HMC1</strain>
    </source>
</reference>
<dbReference type="PROSITE" id="PS50949">
    <property type="entry name" value="HTH_GNTR"/>
    <property type="match status" value="1"/>
</dbReference>
<dbReference type="AlphaFoldDB" id="A0A6H9YZN6"/>
<dbReference type="EMBL" id="WBMT01000005">
    <property type="protein sequence ID" value="KAB2349764.1"/>
    <property type="molecule type" value="Genomic_DNA"/>
</dbReference>
<protein>
    <submittedName>
        <fullName evidence="6">GntR family transcriptional regulator</fullName>
    </submittedName>
</protein>
<keyword evidence="7" id="KW-1185">Reference proteome</keyword>
<dbReference type="SUPFAM" id="SSF46785">
    <property type="entry name" value="Winged helix' DNA-binding domain"/>
    <property type="match status" value="1"/>
</dbReference>
<dbReference type="Pfam" id="PF07729">
    <property type="entry name" value="FCD"/>
    <property type="match status" value="1"/>
</dbReference>
<keyword evidence="1" id="KW-0805">Transcription regulation</keyword>
<organism evidence="6 7">
    <name type="scientific">Actinomadura rudentiformis</name>
    <dbReference type="NCBI Taxonomy" id="359158"/>
    <lineage>
        <taxon>Bacteria</taxon>
        <taxon>Bacillati</taxon>
        <taxon>Actinomycetota</taxon>
        <taxon>Actinomycetes</taxon>
        <taxon>Streptosporangiales</taxon>
        <taxon>Thermomonosporaceae</taxon>
        <taxon>Actinomadura</taxon>
    </lineage>
</organism>
<dbReference type="InterPro" id="IPR008920">
    <property type="entry name" value="TF_FadR/GntR_C"/>
</dbReference>
<dbReference type="SUPFAM" id="SSF48008">
    <property type="entry name" value="GntR ligand-binding domain-like"/>
    <property type="match status" value="1"/>
</dbReference>
<dbReference type="Pfam" id="PF00392">
    <property type="entry name" value="GntR"/>
    <property type="match status" value="1"/>
</dbReference>
<dbReference type="InterPro" id="IPR000524">
    <property type="entry name" value="Tscrpt_reg_HTH_GntR"/>
</dbReference>
<dbReference type="OrthoDB" id="5182935at2"/>
<keyword evidence="2" id="KW-0238">DNA-binding</keyword>
<evidence type="ECO:0000259" key="5">
    <source>
        <dbReference type="PROSITE" id="PS50949"/>
    </source>
</evidence>
<dbReference type="GO" id="GO:0003677">
    <property type="term" value="F:DNA binding"/>
    <property type="evidence" value="ECO:0007669"/>
    <property type="project" value="UniProtKB-KW"/>
</dbReference>
<proteinExistence type="predicted"/>
<dbReference type="SMART" id="SM00895">
    <property type="entry name" value="FCD"/>
    <property type="match status" value="1"/>
</dbReference>
<gene>
    <name evidence="6" type="ORF">F8566_11850</name>
</gene>
<dbReference type="InterPro" id="IPR036390">
    <property type="entry name" value="WH_DNA-bd_sf"/>
</dbReference>
<evidence type="ECO:0000256" key="2">
    <source>
        <dbReference type="ARBA" id="ARBA00023125"/>
    </source>
</evidence>
<dbReference type="GO" id="GO:0003700">
    <property type="term" value="F:DNA-binding transcription factor activity"/>
    <property type="evidence" value="ECO:0007669"/>
    <property type="project" value="InterPro"/>
</dbReference>
<dbReference type="SMART" id="SM00345">
    <property type="entry name" value="HTH_GNTR"/>
    <property type="match status" value="1"/>
</dbReference>
<evidence type="ECO:0000313" key="6">
    <source>
        <dbReference type="EMBL" id="KAB2349764.1"/>
    </source>
</evidence>